<evidence type="ECO:0000259" key="11">
    <source>
        <dbReference type="Pfam" id="PF10590"/>
    </source>
</evidence>
<evidence type="ECO:0000256" key="4">
    <source>
        <dbReference type="ARBA" id="ARBA00022643"/>
    </source>
</evidence>
<dbReference type="Pfam" id="PF10590">
    <property type="entry name" value="PNP_phzG_C"/>
    <property type="match status" value="1"/>
</dbReference>
<dbReference type="FunFam" id="2.30.110.10:FF:000020">
    <property type="entry name" value="PNPO isoform 11"/>
    <property type="match status" value="1"/>
</dbReference>
<accession>A0A517SNP1</accession>
<feature type="binding site" evidence="7 9">
    <location>
        <position position="197"/>
    </location>
    <ligand>
        <name>FMN</name>
        <dbReference type="ChEBI" id="CHEBI:58210"/>
    </ligand>
</feature>
<feature type="domain" description="Pyridoxamine 5'-phosphate oxidase N-terminal" evidence="10">
    <location>
        <begin position="45"/>
        <end position="162"/>
    </location>
</feature>
<dbReference type="PIRSF" id="PIRSF000190">
    <property type="entry name" value="Pyd_amn-ph_oxd"/>
    <property type="match status" value="1"/>
</dbReference>
<name>A0A517SNP1_9BACT</name>
<dbReference type="NCBIfam" id="NF004231">
    <property type="entry name" value="PRK05679.1"/>
    <property type="match status" value="1"/>
</dbReference>
<feature type="binding site" evidence="7 8">
    <location>
        <position position="129"/>
    </location>
    <ligand>
        <name>substrate</name>
    </ligand>
</feature>
<evidence type="ECO:0000313" key="13">
    <source>
        <dbReference type="Proteomes" id="UP000315003"/>
    </source>
</evidence>
<feature type="binding site" evidence="7 8">
    <location>
        <position position="68"/>
    </location>
    <ligand>
        <name>substrate</name>
    </ligand>
</feature>
<dbReference type="PANTHER" id="PTHR10851">
    <property type="entry name" value="PYRIDOXINE-5-PHOSPHATE OXIDASE"/>
    <property type="match status" value="1"/>
</dbReference>
<dbReference type="Pfam" id="PF01243">
    <property type="entry name" value="PNPOx_N"/>
    <property type="match status" value="1"/>
</dbReference>
<dbReference type="InterPro" id="IPR011576">
    <property type="entry name" value="Pyridox_Oxase_N"/>
</dbReference>
<feature type="binding site" evidence="7 9">
    <location>
        <begin position="142"/>
        <end position="143"/>
    </location>
    <ligand>
        <name>FMN</name>
        <dbReference type="ChEBI" id="CHEBI:58210"/>
    </ligand>
</feature>
<comment type="catalytic activity">
    <reaction evidence="7">
        <text>pyridoxine 5'-phosphate + O2 = pyridoxal 5'-phosphate + H2O2</text>
        <dbReference type="Rhea" id="RHEA:15149"/>
        <dbReference type="ChEBI" id="CHEBI:15379"/>
        <dbReference type="ChEBI" id="CHEBI:16240"/>
        <dbReference type="ChEBI" id="CHEBI:58589"/>
        <dbReference type="ChEBI" id="CHEBI:597326"/>
        <dbReference type="EC" id="1.4.3.5"/>
    </reaction>
</comment>
<dbReference type="GO" id="GO:0008615">
    <property type="term" value="P:pyridoxine biosynthetic process"/>
    <property type="evidence" value="ECO:0007669"/>
    <property type="project" value="UniProtKB-UniRule"/>
</dbReference>
<proteinExistence type="inferred from homology"/>
<dbReference type="PROSITE" id="PS01064">
    <property type="entry name" value="PYRIDOX_OXIDASE"/>
    <property type="match status" value="1"/>
</dbReference>
<dbReference type="PANTHER" id="PTHR10851:SF0">
    <property type="entry name" value="PYRIDOXINE-5'-PHOSPHATE OXIDASE"/>
    <property type="match status" value="1"/>
</dbReference>
<evidence type="ECO:0000256" key="6">
    <source>
        <dbReference type="ARBA" id="ARBA00023096"/>
    </source>
</evidence>
<dbReference type="InterPro" id="IPR000659">
    <property type="entry name" value="Pyridox_Oxase"/>
</dbReference>
<dbReference type="SUPFAM" id="SSF50475">
    <property type="entry name" value="FMN-binding split barrel"/>
    <property type="match status" value="1"/>
</dbReference>
<feature type="binding site" evidence="7 9">
    <location>
        <position position="187"/>
    </location>
    <ligand>
        <name>FMN</name>
        <dbReference type="ChEBI" id="CHEBI:58210"/>
    </ligand>
</feature>
<evidence type="ECO:0000256" key="5">
    <source>
        <dbReference type="ARBA" id="ARBA00023002"/>
    </source>
</evidence>
<evidence type="ECO:0000256" key="8">
    <source>
        <dbReference type="PIRSR" id="PIRSR000190-1"/>
    </source>
</evidence>
<evidence type="ECO:0000256" key="9">
    <source>
        <dbReference type="PIRSR" id="PIRSR000190-2"/>
    </source>
</evidence>
<dbReference type="InterPro" id="IPR019740">
    <property type="entry name" value="Pyridox_Oxase_CS"/>
</dbReference>
<dbReference type="NCBIfam" id="TIGR00558">
    <property type="entry name" value="pdxH"/>
    <property type="match status" value="1"/>
</dbReference>
<dbReference type="AlphaFoldDB" id="A0A517SNP1"/>
<feature type="binding site" evidence="7 8">
    <location>
        <position position="133"/>
    </location>
    <ligand>
        <name>substrate</name>
    </ligand>
</feature>
<evidence type="ECO:0000256" key="1">
    <source>
        <dbReference type="ARBA" id="ARBA00007301"/>
    </source>
</evidence>
<dbReference type="InterPro" id="IPR012349">
    <property type="entry name" value="Split_barrel_FMN-bd"/>
</dbReference>
<comment type="catalytic activity">
    <reaction evidence="7">
        <text>pyridoxamine 5'-phosphate + O2 + H2O = pyridoxal 5'-phosphate + H2O2 + NH4(+)</text>
        <dbReference type="Rhea" id="RHEA:15817"/>
        <dbReference type="ChEBI" id="CHEBI:15377"/>
        <dbReference type="ChEBI" id="CHEBI:15379"/>
        <dbReference type="ChEBI" id="CHEBI:16240"/>
        <dbReference type="ChEBI" id="CHEBI:28938"/>
        <dbReference type="ChEBI" id="CHEBI:58451"/>
        <dbReference type="ChEBI" id="CHEBI:597326"/>
        <dbReference type="EC" id="1.4.3.5"/>
    </reaction>
</comment>
<evidence type="ECO:0000259" key="10">
    <source>
        <dbReference type="Pfam" id="PF01243"/>
    </source>
</evidence>
<feature type="binding site" evidence="7 9">
    <location>
        <position position="85"/>
    </location>
    <ligand>
        <name>FMN</name>
        <dbReference type="ChEBI" id="CHEBI:58210"/>
    </ligand>
</feature>
<keyword evidence="6 7" id="KW-0664">Pyridoxine biosynthesis</keyword>
<reference evidence="12 13" key="1">
    <citation type="submission" date="2019-02" db="EMBL/GenBank/DDBJ databases">
        <title>Deep-cultivation of Planctomycetes and their phenomic and genomic characterization uncovers novel biology.</title>
        <authorList>
            <person name="Wiegand S."/>
            <person name="Jogler M."/>
            <person name="Boedeker C."/>
            <person name="Pinto D."/>
            <person name="Vollmers J."/>
            <person name="Rivas-Marin E."/>
            <person name="Kohn T."/>
            <person name="Peeters S.H."/>
            <person name="Heuer A."/>
            <person name="Rast P."/>
            <person name="Oberbeckmann S."/>
            <person name="Bunk B."/>
            <person name="Jeske O."/>
            <person name="Meyerdierks A."/>
            <person name="Storesund J.E."/>
            <person name="Kallscheuer N."/>
            <person name="Luecker S."/>
            <person name="Lage O.M."/>
            <person name="Pohl T."/>
            <person name="Merkel B.J."/>
            <person name="Hornburger P."/>
            <person name="Mueller R.-W."/>
            <person name="Bruemmer F."/>
            <person name="Labrenz M."/>
            <person name="Spormann A.M."/>
            <person name="Op den Camp H."/>
            <person name="Overmann J."/>
            <person name="Amann R."/>
            <person name="Jetten M.S.M."/>
            <person name="Mascher T."/>
            <person name="Medema M.H."/>
            <person name="Devos D.P."/>
            <person name="Kaster A.-K."/>
            <person name="Ovreas L."/>
            <person name="Rohde M."/>
            <person name="Galperin M.Y."/>
            <person name="Jogler C."/>
        </authorList>
    </citation>
    <scope>NUCLEOTIDE SEQUENCE [LARGE SCALE GENOMIC DNA]</scope>
    <source>
        <strain evidence="12 13">SV_7m_r</strain>
    </source>
</reference>
<comment type="similarity">
    <text evidence="1 7">Belongs to the pyridoxamine 5'-phosphate oxidase family.</text>
</comment>
<feature type="binding site" evidence="7 8">
    <location>
        <position position="125"/>
    </location>
    <ligand>
        <name>substrate</name>
    </ligand>
</feature>
<feature type="binding site" evidence="7 8">
    <location>
        <begin position="193"/>
        <end position="195"/>
    </location>
    <ligand>
        <name>substrate</name>
    </ligand>
</feature>
<gene>
    <name evidence="7 12" type="primary">pdxH</name>
    <name evidence="12" type="ORF">SV7mr_02080</name>
</gene>
<dbReference type="GO" id="GO:0010181">
    <property type="term" value="F:FMN binding"/>
    <property type="evidence" value="ECO:0007669"/>
    <property type="project" value="UniProtKB-UniRule"/>
</dbReference>
<evidence type="ECO:0000256" key="3">
    <source>
        <dbReference type="ARBA" id="ARBA00022630"/>
    </source>
</evidence>
<dbReference type="GO" id="GO:0004733">
    <property type="term" value="F:pyridoxamine phosphate oxidase activity"/>
    <property type="evidence" value="ECO:0007669"/>
    <property type="project" value="UniProtKB-UniRule"/>
</dbReference>
<dbReference type="EMBL" id="CP036272">
    <property type="protein sequence ID" value="QDT57724.1"/>
    <property type="molecule type" value="Genomic_DNA"/>
</dbReference>
<dbReference type="OrthoDB" id="9780392at2"/>
<comment type="subunit">
    <text evidence="2 7">Homodimer.</text>
</comment>
<comment type="pathway">
    <text evidence="7">Cofactor metabolism; pyridoxal 5'-phosphate salvage; pyridoxal 5'-phosphate from pyridoxine 5'-phosphate: step 1/1.</text>
</comment>
<evidence type="ECO:0000313" key="12">
    <source>
        <dbReference type="EMBL" id="QDT57724.1"/>
    </source>
</evidence>
<evidence type="ECO:0000256" key="2">
    <source>
        <dbReference type="ARBA" id="ARBA00011738"/>
    </source>
</evidence>
<keyword evidence="13" id="KW-1185">Reference proteome</keyword>
<evidence type="ECO:0000256" key="7">
    <source>
        <dbReference type="HAMAP-Rule" id="MF_01629"/>
    </source>
</evidence>
<feature type="binding site" evidence="7 9">
    <location>
        <position position="107"/>
    </location>
    <ligand>
        <name>FMN</name>
        <dbReference type="ChEBI" id="CHEBI:58210"/>
    </ligand>
</feature>
<dbReference type="HAMAP" id="MF_01629">
    <property type="entry name" value="PdxH"/>
    <property type="match status" value="1"/>
</dbReference>
<comment type="function">
    <text evidence="7">Catalyzes the oxidation of either pyridoxine 5'-phosphate (PNP) or pyridoxamine 5'-phosphate (PMP) into pyridoxal 5'-phosphate (PLP).</text>
</comment>
<keyword evidence="5 7" id="KW-0560">Oxidoreductase</keyword>
<sequence length="214" mass="24956">MSLYEMRRNYTLKTLQETDVDPDPMVQFDRWLKEANVSDLPDWVETNAMTLATSDLSGNVTSRIVLLKGLDDGKFWFYTNYRSAKASQIESNPRVSLCFLWQHVQRQVRIEGTISKAPREQSERYFHMRPRDSQFGALVSDQSEVIASRDVLEQKLSELHQTYGTGEIPCPESWGGYAVDPQSIEFWQGRQQRLHDRLQYFRSDSGWKLQRLAP</sequence>
<dbReference type="Proteomes" id="UP000315003">
    <property type="component" value="Chromosome"/>
</dbReference>
<feature type="binding site" evidence="8">
    <location>
        <begin position="7"/>
        <end position="10"/>
    </location>
    <ligand>
        <name>substrate</name>
    </ligand>
</feature>
<comment type="caution">
    <text evidence="7">Lacks conserved residue(s) required for the propagation of feature annotation.</text>
</comment>
<dbReference type="InterPro" id="IPR019576">
    <property type="entry name" value="Pyridoxamine_oxidase_dimer_C"/>
</dbReference>
<comment type="cofactor">
    <cofactor evidence="7 9">
        <name>FMN</name>
        <dbReference type="ChEBI" id="CHEBI:58210"/>
    </cofactor>
    <text evidence="7 9">Binds 1 FMN per subunit.</text>
</comment>
<keyword evidence="3 7" id="KW-0285">Flavoprotein</keyword>
<dbReference type="Gene3D" id="2.30.110.10">
    <property type="entry name" value="Electron Transport, Fmn-binding Protein, Chain A"/>
    <property type="match status" value="1"/>
</dbReference>
<dbReference type="RefSeq" id="WP_145268386.1">
    <property type="nucleotide sequence ID" value="NZ_CP036272.1"/>
</dbReference>
<dbReference type="EC" id="1.4.3.5" evidence="7"/>
<dbReference type="UniPathway" id="UPA01068">
    <property type="reaction ID" value="UER00304"/>
</dbReference>
<feature type="binding site" evidence="7 9">
    <location>
        <begin position="78"/>
        <end position="79"/>
    </location>
    <ligand>
        <name>FMN</name>
        <dbReference type="ChEBI" id="CHEBI:58210"/>
    </ligand>
</feature>
<comment type="pathway">
    <text evidence="7">Cofactor metabolism; pyridoxal 5'-phosphate salvage; pyridoxal 5'-phosphate from pyridoxamine 5'-phosphate: step 1/1.</text>
</comment>
<protein>
    <recommendedName>
        <fullName evidence="7">Pyridoxine/pyridoxamine 5'-phosphate oxidase</fullName>
        <ecNumber evidence="7">1.4.3.5</ecNumber>
    </recommendedName>
    <alternativeName>
        <fullName evidence="7">PNP/PMP oxidase</fullName>
        <shortName evidence="7">PNPOx</shortName>
    </alternativeName>
    <alternativeName>
        <fullName evidence="7">Pyridoxal 5'-phosphate synthase</fullName>
    </alternativeName>
</protein>
<organism evidence="12 13">
    <name type="scientific">Stieleria bergensis</name>
    <dbReference type="NCBI Taxonomy" id="2528025"/>
    <lineage>
        <taxon>Bacteria</taxon>
        <taxon>Pseudomonadati</taxon>
        <taxon>Planctomycetota</taxon>
        <taxon>Planctomycetia</taxon>
        <taxon>Pirellulales</taxon>
        <taxon>Pirellulaceae</taxon>
        <taxon>Stieleria</taxon>
    </lineage>
</organism>
<feature type="domain" description="Pyridoxine 5'-phosphate oxidase dimerisation C-terminal" evidence="11">
    <location>
        <begin position="174"/>
        <end position="214"/>
    </location>
</feature>
<keyword evidence="4 7" id="KW-0288">FMN</keyword>
<feature type="binding site" evidence="7 9">
    <location>
        <begin position="63"/>
        <end position="68"/>
    </location>
    <ligand>
        <name>FMN</name>
        <dbReference type="ChEBI" id="CHEBI:58210"/>
    </ligand>
</feature>